<evidence type="ECO:0000256" key="1">
    <source>
        <dbReference type="ARBA" id="ARBA00023239"/>
    </source>
</evidence>
<protein>
    <submittedName>
        <fullName evidence="3">(2R)-sulfolactate sulfo-lyase subunit alpha</fullName>
        <ecNumber evidence="3">4.4.1.24</ecNumber>
    </submittedName>
</protein>
<sequence>MPHFLIHNKNDNVGVAITDIKAGEEVEGAYIEDMAKGPKIKAINDIPLGHKIALNNLKQGDTVIKYGRPIGSAIKEIKIGEHVHVHNIRSNRWGKWRKSQ</sequence>
<name>A0A8F5BPS6_SACSH</name>
<dbReference type="EMBL" id="CP077717">
    <property type="protein sequence ID" value="QXJ29187.1"/>
    <property type="molecule type" value="Genomic_DNA"/>
</dbReference>
<dbReference type="CDD" id="cd11613">
    <property type="entry name" value="SAF_AH_GD"/>
    <property type="match status" value="1"/>
</dbReference>
<organism evidence="3 4">
    <name type="scientific">Saccharolobus shibatae (strain ATCC 51178 / DSM 5389 / JCM 8931 / NBRC 15437 / B12)</name>
    <name type="common">Sulfolobus shibatae</name>
    <dbReference type="NCBI Taxonomy" id="523848"/>
    <lineage>
        <taxon>Archaea</taxon>
        <taxon>Thermoproteota</taxon>
        <taxon>Thermoprotei</taxon>
        <taxon>Sulfolobales</taxon>
        <taxon>Sulfolobaceae</taxon>
        <taxon>Saccharolobus</taxon>
    </lineage>
</organism>
<dbReference type="PANTHER" id="PTHR30536:SF5">
    <property type="entry name" value="ALTRONATE DEHYDRATASE"/>
    <property type="match status" value="1"/>
</dbReference>
<dbReference type="EC" id="4.4.1.24" evidence="3"/>
<dbReference type="Proteomes" id="UP000694018">
    <property type="component" value="Chromosome"/>
</dbReference>
<gene>
    <name evidence="3" type="ORF">J5U23_02056</name>
</gene>
<dbReference type="InterPro" id="IPR052172">
    <property type="entry name" value="UxaA_altronate/galactarate_dh"/>
</dbReference>
<dbReference type="PANTHER" id="PTHR30536">
    <property type="entry name" value="ALTRONATE/GALACTARATE DEHYDRATASE"/>
    <property type="match status" value="1"/>
</dbReference>
<dbReference type="KEGG" id="sshi:J5U23_02056"/>
<keyword evidence="1 3" id="KW-0456">Lyase</keyword>
<evidence type="ECO:0000259" key="2">
    <source>
        <dbReference type="SMART" id="SM00858"/>
    </source>
</evidence>
<dbReference type="GO" id="GO:0034010">
    <property type="term" value="F:sulfolactate sulfo-lyase activity"/>
    <property type="evidence" value="ECO:0007669"/>
    <property type="project" value="UniProtKB-EC"/>
</dbReference>
<feature type="domain" description="SAF" evidence="2">
    <location>
        <begin position="11"/>
        <end position="89"/>
    </location>
</feature>
<dbReference type="OrthoDB" id="214896at2157"/>
<reference evidence="3" key="1">
    <citation type="journal article" date="2021" name="Environ. Microbiol.">
        <title>New insights into the diversity and evolution of the archaeal mobilome from three complete genomes of Saccharolobus shibatae.</title>
        <authorList>
            <person name="Medvedeva S."/>
            <person name="Brandt D."/>
            <person name="Cvirkaite-Krupovic V."/>
            <person name="Liu Y."/>
            <person name="Severinov K."/>
            <person name="Ishino S."/>
            <person name="Ishino Y."/>
            <person name="Prangishvili D."/>
            <person name="Kalinowski J."/>
            <person name="Krupovic M."/>
        </authorList>
    </citation>
    <scope>NUCLEOTIDE SEQUENCE</scope>
    <source>
        <strain evidence="3">B12</strain>
    </source>
</reference>
<dbReference type="SMART" id="SM00858">
    <property type="entry name" value="SAF"/>
    <property type="match status" value="1"/>
</dbReference>
<dbReference type="Pfam" id="PF08666">
    <property type="entry name" value="SAF"/>
    <property type="match status" value="1"/>
</dbReference>
<dbReference type="AlphaFoldDB" id="A0A8F5BPS6"/>
<dbReference type="RefSeq" id="WP_218266064.1">
    <property type="nucleotide sequence ID" value="NZ_CP077717.1"/>
</dbReference>
<dbReference type="GeneID" id="65563555"/>
<evidence type="ECO:0000313" key="4">
    <source>
        <dbReference type="Proteomes" id="UP000694018"/>
    </source>
</evidence>
<evidence type="ECO:0000313" key="3">
    <source>
        <dbReference type="EMBL" id="QXJ29187.1"/>
    </source>
</evidence>
<dbReference type="InterPro" id="IPR044144">
    <property type="entry name" value="SAF_UxaA/GarD"/>
</dbReference>
<proteinExistence type="predicted"/>
<dbReference type="InterPro" id="IPR013974">
    <property type="entry name" value="SAF"/>
</dbReference>
<dbReference type="GO" id="GO:0019698">
    <property type="term" value="P:D-galacturonate catabolic process"/>
    <property type="evidence" value="ECO:0007669"/>
    <property type="project" value="TreeGrafter"/>
</dbReference>
<accession>A0A8F5BPS6</accession>